<protein>
    <submittedName>
        <fullName evidence="2">Uncharacterized protein</fullName>
    </submittedName>
</protein>
<accession>A0A3S4ZXS4</accession>
<evidence type="ECO:0000313" key="3">
    <source>
        <dbReference type="Proteomes" id="UP000784294"/>
    </source>
</evidence>
<evidence type="ECO:0000256" key="1">
    <source>
        <dbReference type="SAM" id="MobiDB-lite"/>
    </source>
</evidence>
<comment type="caution">
    <text evidence="2">The sequence shown here is derived from an EMBL/GenBank/DDBJ whole genome shotgun (WGS) entry which is preliminary data.</text>
</comment>
<organism evidence="2 3">
    <name type="scientific">Protopolystoma xenopodis</name>
    <dbReference type="NCBI Taxonomy" id="117903"/>
    <lineage>
        <taxon>Eukaryota</taxon>
        <taxon>Metazoa</taxon>
        <taxon>Spiralia</taxon>
        <taxon>Lophotrochozoa</taxon>
        <taxon>Platyhelminthes</taxon>
        <taxon>Monogenea</taxon>
        <taxon>Polyopisthocotylea</taxon>
        <taxon>Polystomatidea</taxon>
        <taxon>Polystomatidae</taxon>
        <taxon>Protopolystoma</taxon>
    </lineage>
</organism>
<gene>
    <name evidence="2" type="ORF">PXEA_LOCUS309</name>
</gene>
<dbReference type="AlphaFoldDB" id="A0A3S4ZXS4"/>
<name>A0A3S4ZXS4_9PLAT</name>
<reference evidence="2" key="1">
    <citation type="submission" date="2018-11" db="EMBL/GenBank/DDBJ databases">
        <authorList>
            <consortium name="Pathogen Informatics"/>
        </authorList>
    </citation>
    <scope>NUCLEOTIDE SEQUENCE</scope>
</reference>
<proteinExistence type="predicted"/>
<sequence>MAQEAINRKVIVDEAKTEDQQGSPRMASTARTIQFPQAQAIEINSGLPILIKEIDSEKSVNKREAPSCEEILFIDGSEKRKEKGEKMKMVNSLLNLAYEQNGADPKDSSSGAWINEQISDEEAVNKGISTKLSLIRKIRGVFGRQSYVSEDPFRGCSVSHSSECAILSKGGPRSLFTDVSSATKEYSKLNKQLEDHLKKIAPSAHGQREKEFSEVSALDSGLDGGEGQQSCQQRHRIFSTKSSKSLASLRSIHEVSPSEEAPFWQKIYCGPILARGEKQADKTGVQTQIRLAKVNMQ</sequence>
<dbReference type="EMBL" id="CAAALY010000546">
    <property type="protein sequence ID" value="VEL06869.1"/>
    <property type="molecule type" value="Genomic_DNA"/>
</dbReference>
<feature type="region of interest" description="Disordered" evidence="1">
    <location>
        <begin position="203"/>
        <end position="231"/>
    </location>
</feature>
<evidence type="ECO:0000313" key="2">
    <source>
        <dbReference type="EMBL" id="VEL06869.1"/>
    </source>
</evidence>
<feature type="region of interest" description="Disordered" evidence="1">
    <location>
        <begin position="1"/>
        <end position="28"/>
    </location>
</feature>
<keyword evidence="3" id="KW-1185">Reference proteome</keyword>
<feature type="compositionally biased region" description="Basic and acidic residues" evidence="1">
    <location>
        <begin position="1"/>
        <end position="19"/>
    </location>
</feature>
<dbReference type="Proteomes" id="UP000784294">
    <property type="component" value="Unassembled WGS sequence"/>
</dbReference>